<evidence type="ECO:0000256" key="1">
    <source>
        <dbReference type="SAM" id="MobiDB-lite"/>
    </source>
</evidence>
<accession>A0AA39EZD2</accession>
<reference evidence="2" key="1">
    <citation type="journal article" date="2023" name="bioRxiv">
        <title>Scaffold-level genome assemblies of two parasitoid biocontrol wasps reveal the parthenogenesis mechanism and an associated novel virus.</title>
        <authorList>
            <person name="Inwood S."/>
            <person name="Skelly J."/>
            <person name="Guhlin J."/>
            <person name="Harrop T."/>
            <person name="Goldson S."/>
            <person name="Dearden P."/>
        </authorList>
    </citation>
    <scope>NUCLEOTIDE SEQUENCE</scope>
    <source>
        <strain evidence="2">Lincoln</strain>
        <tissue evidence="2">Whole body</tissue>
    </source>
</reference>
<sequence>MIWWIIFTTGFYCGTARLGKVIVRLGVCRTAYAVIKRPPPFDVQQVIESDSVKYWSDRIARIDELRHIVENEFKKYSDKRLDKINSKKPITVELVVGSEVYYPNKKLSSKRDGYSAKLAHRYLGPAIVIYVLTCIEFFRLRKMTSPTEKDVVKDFLDLVLDDSNDDDVVGETAASTVSSSSSSGILDEDLFENASDTDSVRIRRRLLMEQLRALETEKVSKQKGGKQKETTPSIDVAKKVKAKWNKKGELSFFSSDNEDEVKPSTSSQDEAIARQVEARKLRPPLKSSMKETTNEPPLKSSMKETVNEQTTKKASSMEIMDLINEIRNRPPPKIELGTTTTLVTAAQIHAENIKRNRIPKGKKEQRKLEGANRPLLTTDDPDAELAPSVTVGPAPFKLPSFREFMRELGLEKEIPDETAKKLYLVECRLLPEQALKEMLTKRAELWVSCKNGETRDVGTQTYVTHAGKPRVLGCVNCRSGTHHARDCQLPYRPGFCQICFADGYDTQDCVYPHGIEHEAALGVCAGCGRDLSLYCPECPDCNERYEGIVDWLRMNYATWPTWAVPADHRYLINEGVEVLKRKVKAKFTNPNDTPNRLRKFLIRENALSVAPAIAGRNIPTIKMLNEEKRQLALRALVQPQMKESLDEIIRKRPELDDGAEVKVILPTKYKQRSNK</sequence>
<name>A0AA39EZD2_MICHY</name>
<feature type="region of interest" description="Disordered" evidence="1">
    <location>
        <begin position="277"/>
        <end position="313"/>
    </location>
</feature>
<dbReference type="Proteomes" id="UP001168972">
    <property type="component" value="Unassembled WGS sequence"/>
</dbReference>
<organism evidence="2 3">
    <name type="scientific">Microctonus hyperodae</name>
    <name type="common">Parasitoid wasp</name>
    <dbReference type="NCBI Taxonomy" id="165561"/>
    <lineage>
        <taxon>Eukaryota</taxon>
        <taxon>Metazoa</taxon>
        <taxon>Ecdysozoa</taxon>
        <taxon>Arthropoda</taxon>
        <taxon>Hexapoda</taxon>
        <taxon>Insecta</taxon>
        <taxon>Pterygota</taxon>
        <taxon>Neoptera</taxon>
        <taxon>Endopterygota</taxon>
        <taxon>Hymenoptera</taxon>
        <taxon>Apocrita</taxon>
        <taxon>Ichneumonoidea</taxon>
        <taxon>Braconidae</taxon>
        <taxon>Euphorinae</taxon>
        <taxon>Microctonus</taxon>
    </lineage>
</organism>
<feature type="compositionally biased region" description="Basic residues" evidence="1">
    <location>
        <begin position="355"/>
        <end position="365"/>
    </location>
</feature>
<reference evidence="2" key="2">
    <citation type="submission" date="2023-03" db="EMBL/GenBank/DDBJ databases">
        <authorList>
            <person name="Inwood S.N."/>
            <person name="Skelly J.G."/>
            <person name="Guhlin J."/>
            <person name="Harrop T.W.R."/>
            <person name="Goldson S.G."/>
            <person name="Dearden P.K."/>
        </authorList>
    </citation>
    <scope>NUCLEOTIDE SEQUENCE</scope>
    <source>
        <strain evidence="2">Lincoln</strain>
        <tissue evidence="2">Whole body</tissue>
    </source>
</reference>
<dbReference type="EMBL" id="JAQQBR010001836">
    <property type="protein sequence ID" value="KAK0159869.1"/>
    <property type="molecule type" value="Genomic_DNA"/>
</dbReference>
<keyword evidence="3" id="KW-1185">Reference proteome</keyword>
<protein>
    <submittedName>
        <fullName evidence="2">Uncharacterized protein</fullName>
    </submittedName>
</protein>
<dbReference type="AlphaFoldDB" id="A0AA39EZD2"/>
<evidence type="ECO:0000313" key="2">
    <source>
        <dbReference type="EMBL" id="KAK0159869.1"/>
    </source>
</evidence>
<comment type="caution">
    <text evidence="2">The sequence shown here is derived from an EMBL/GenBank/DDBJ whole genome shotgun (WGS) entry which is preliminary data.</text>
</comment>
<gene>
    <name evidence="2" type="ORF">PV327_010935</name>
</gene>
<evidence type="ECO:0000313" key="3">
    <source>
        <dbReference type="Proteomes" id="UP001168972"/>
    </source>
</evidence>
<feature type="region of interest" description="Disordered" evidence="1">
    <location>
        <begin position="355"/>
        <end position="391"/>
    </location>
</feature>
<proteinExistence type="predicted"/>